<dbReference type="PANTHER" id="PTHR28122:SF1">
    <property type="entry name" value="E3 UBIQUITIN-PROTEIN LIGASE SUBSTRATE RECEPTOR MMS22"/>
    <property type="match status" value="1"/>
</dbReference>
<evidence type="ECO:0000313" key="2">
    <source>
        <dbReference type="EMBL" id="RDX53510.1"/>
    </source>
</evidence>
<dbReference type="PANTHER" id="PTHR28122">
    <property type="entry name" value="E3 UBIQUITIN-PROTEIN LIGASE SUBSTRATE RECEPTOR MMS22"/>
    <property type="match status" value="1"/>
</dbReference>
<feature type="compositionally biased region" description="Low complexity" evidence="1">
    <location>
        <begin position="269"/>
        <end position="278"/>
    </location>
</feature>
<protein>
    <recommendedName>
        <fullName evidence="4">Methyl methanesulfonate-sensitivity protein 22</fullName>
    </recommendedName>
</protein>
<feature type="compositionally biased region" description="Basic residues" evidence="1">
    <location>
        <begin position="633"/>
        <end position="643"/>
    </location>
</feature>
<keyword evidence="3" id="KW-1185">Reference proteome</keyword>
<feature type="compositionally biased region" description="Basic residues" evidence="1">
    <location>
        <begin position="280"/>
        <end position="290"/>
    </location>
</feature>
<dbReference type="GO" id="GO:0005634">
    <property type="term" value="C:nucleus"/>
    <property type="evidence" value="ECO:0007669"/>
    <property type="project" value="InterPro"/>
</dbReference>
<dbReference type="Proteomes" id="UP000256964">
    <property type="component" value="Unassembled WGS sequence"/>
</dbReference>
<feature type="compositionally biased region" description="Basic residues" evidence="1">
    <location>
        <begin position="821"/>
        <end position="831"/>
    </location>
</feature>
<evidence type="ECO:0008006" key="4">
    <source>
        <dbReference type="Google" id="ProtNLM"/>
    </source>
</evidence>
<feature type="compositionally biased region" description="Low complexity" evidence="1">
    <location>
        <begin position="803"/>
        <end position="820"/>
    </location>
</feature>
<feature type="compositionally biased region" description="Acidic residues" evidence="1">
    <location>
        <begin position="303"/>
        <end position="314"/>
    </location>
</feature>
<gene>
    <name evidence="2" type="ORF">OH76DRAFT_1226248</name>
</gene>
<dbReference type="InterPro" id="IPR019021">
    <property type="entry name" value="Mms22"/>
</dbReference>
<name>A0A371DLV6_9APHY</name>
<accession>A0A371DLV6</accession>
<feature type="compositionally biased region" description="Basic and acidic residues" evidence="1">
    <location>
        <begin position="619"/>
        <end position="632"/>
    </location>
</feature>
<dbReference type="GO" id="GO:0000724">
    <property type="term" value="P:double-strand break repair via homologous recombination"/>
    <property type="evidence" value="ECO:0007669"/>
    <property type="project" value="TreeGrafter"/>
</dbReference>
<dbReference type="STRING" id="139420.A0A371DLV6"/>
<feature type="compositionally biased region" description="Polar residues" evidence="1">
    <location>
        <begin position="327"/>
        <end position="339"/>
    </location>
</feature>
<feature type="compositionally biased region" description="Basic and acidic residues" evidence="1">
    <location>
        <begin position="435"/>
        <end position="451"/>
    </location>
</feature>
<feature type="compositionally biased region" description="Low complexity" evidence="1">
    <location>
        <begin position="415"/>
        <end position="433"/>
    </location>
</feature>
<feature type="region of interest" description="Disordered" evidence="1">
    <location>
        <begin position="1"/>
        <end position="357"/>
    </location>
</feature>
<feature type="compositionally biased region" description="Polar residues" evidence="1">
    <location>
        <begin position="8"/>
        <end position="19"/>
    </location>
</feature>
<feature type="compositionally biased region" description="Basic and acidic residues" evidence="1">
    <location>
        <begin position="488"/>
        <end position="499"/>
    </location>
</feature>
<feature type="compositionally biased region" description="Low complexity" evidence="1">
    <location>
        <begin position="44"/>
        <end position="56"/>
    </location>
</feature>
<feature type="region of interest" description="Disordered" evidence="1">
    <location>
        <begin position="787"/>
        <end position="831"/>
    </location>
</feature>
<evidence type="ECO:0000313" key="3">
    <source>
        <dbReference type="Proteomes" id="UP000256964"/>
    </source>
</evidence>
<reference evidence="2 3" key="1">
    <citation type="journal article" date="2018" name="Biotechnol. Biofuels">
        <title>Integrative visual omics of the white-rot fungus Polyporus brumalis exposes the biotechnological potential of its oxidative enzymes for delignifying raw plant biomass.</title>
        <authorList>
            <person name="Miyauchi S."/>
            <person name="Rancon A."/>
            <person name="Drula E."/>
            <person name="Hage H."/>
            <person name="Chaduli D."/>
            <person name="Favel A."/>
            <person name="Grisel S."/>
            <person name="Henrissat B."/>
            <person name="Herpoel-Gimbert I."/>
            <person name="Ruiz-Duenas F.J."/>
            <person name="Chevret D."/>
            <person name="Hainaut M."/>
            <person name="Lin J."/>
            <person name="Wang M."/>
            <person name="Pangilinan J."/>
            <person name="Lipzen A."/>
            <person name="Lesage-Meessen L."/>
            <person name="Navarro D."/>
            <person name="Riley R."/>
            <person name="Grigoriev I.V."/>
            <person name="Zhou S."/>
            <person name="Raouche S."/>
            <person name="Rosso M.N."/>
        </authorList>
    </citation>
    <scope>NUCLEOTIDE SEQUENCE [LARGE SCALE GENOMIC DNA]</scope>
    <source>
        <strain evidence="2 3">BRFM 1820</strain>
    </source>
</reference>
<feature type="compositionally biased region" description="Acidic residues" evidence="1">
    <location>
        <begin position="166"/>
        <end position="177"/>
    </location>
</feature>
<feature type="compositionally biased region" description="Gly residues" evidence="1">
    <location>
        <begin position="668"/>
        <end position="682"/>
    </location>
</feature>
<feature type="compositionally biased region" description="Basic residues" evidence="1">
    <location>
        <begin position="241"/>
        <end position="251"/>
    </location>
</feature>
<dbReference type="GO" id="GO:0035361">
    <property type="term" value="C:Cul8-RING ubiquitin ligase complex"/>
    <property type="evidence" value="ECO:0007669"/>
    <property type="project" value="TreeGrafter"/>
</dbReference>
<evidence type="ECO:0000256" key="1">
    <source>
        <dbReference type="SAM" id="MobiDB-lite"/>
    </source>
</evidence>
<feature type="region of interest" description="Disordered" evidence="1">
    <location>
        <begin position="382"/>
        <end position="699"/>
    </location>
</feature>
<dbReference type="GO" id="GO:0031297">
    <property type="term" value="P:replication fork processing"/>
    <property type="evidence" value="ECO:0007669"/>
    <property type="project" value="InterPro"/>
</dbReference>
<feature type="compositionally biased region" description="Low complexity" evidence="1">
    <location>
        <begin position="66"/>
        <end position="76"/>
    </location>
</feature>
<dbReference type="Pfam" id="PF09462">
    <property type="entry name" value="Mus7"/>
    <property type="match status" value="1"/>
</dbReference>
<dbReference type="OrthoDB" id="2386201at2759"/>
<feature type="compositionally biased region" description="Basic and acidic residues" evidence="1">
    <location>
        <begin position="231"/>
        <end position="240"/>
    </location>
</feature>
<proteinExistence type="predicted"/>
<sequence length="1830" mass="203908">MALPREMTATQASTESPVSSPDPLLLFTPQRQPASLAAADTDASPLSSPLTPVTSPAKRALRDATPSPLASSSRLSPLPPDVPLSPETQHAVEQAQAERARYSLRQRNPKQLHPYLIDKQVYKRQIMRADPDALVKVVSPSRPRARHRSTSAGARDRDSSDAEEYHAEDDEDMDDEETQARRRQKGKERAIEGEADADEGGRQTPPWLRGILQESSSSSDDDDAEILADIKAAKKGEEKERRRKRPKPFPMKKKDLQPESLTQSPRKSPSPARDASPVRPRPRPRPRPRHRTPELPPQRALAEQDDGDKDEDESLGPAPTWRRRRSVTFSSPARQSASPPGSPAVPDEDEPMAPWDNHFHMYADEFARAQSPYHLTQLEDVDELMSGVSSQVEGPPSTPHEVIDITSDSDGDEGVGSPSVSRPSSRSGSESSSDLMDKKDRKRMRAAERVMPKIMLMQLEKQAEAKRRAAARASASVERDEEDVSGDGGDRPLRPGESRKRIRRTVSSRSIEIRGDSESSDIEIPPSPVTDVVDLPVQESSDDTGLSSSEESVIEPIGHQPRPKYRPYLAAGGGGAPSEGDPSSSEESDHDEVGRGLSPVRAPRKRQVLRLGEAEVDNSVDRMLSRTAYDKPRVKRRRRRHGVRRGDGDGRARARGHGAGGGHRHAGHGAGASGIQRGGGEGARGDGSRSGGLHFTTSGAKRYGAGRQTLLPFQPLATPDAGDSDVELIDPPPGAHHHEVHFAGDEAAKAKKKAAKDKSKQAGVYIFNTGNTHLLGGRANAEHVTVDQEVSTSRGPVLRGDQPSTHTSASKSKPKSTLSKSKPHFHRQVSKRLKTSTLTQHWVTGEQYEDGGSVIPNALLSVHEPVSLSQQERDVHFLRYVTVDLDVHPLPAGLAFPTATYLGHSWLHELVNLLPGTHDPPPPPSCSMLDCYFHSDMSAQDFSSRLEGVSDRLRNLLLGDVGPADHESCHQWQVFFHSLSQHISWLLANAQDGGHTALATGIESFARTLGSLLEKAVEILPDDETPNPLVLHALWFLLEVSVRLALARRRRSEVPNTLAVAGSLKALIATLWDFTFGDTGVRLDLTRDGLAQPSIAQQIAELWVCVLNLANDATFQTCFLPQGGSFWSTYLQVLQMHGLQSPQTQVKVREAIWKSIFTLCALSQFSIHGNSSMTPRIPPSWHTIVSVLERAPLYKDEKADEGLSKRTIHKRDEYVRILVCRCLWLNLKWQWRLDVDDAPLVFNRLNDVFKSRRFASLADEQSDFPAFLRHYNLALLREKNRSDTAFTLFLKMVVRAADDVRKHRPQFAESKTIPPSLRKILSLAVPVGNVPFVKDNPPTSHELSMLYNRFSAISVAIYLEPTEGNLRNRLAVARRYVKFKDADDETRRACIRGCMHLAILLRHLGLPLDDMLLWLEDMTNVLIDEYQASGASKGPPGEPRLKSGTVLSIQLLLGSIRHILETSSMDPKQEEHKHKYPDCAWLQGAWVHRVFSTATDLSTIPSTGEEIRRLVVAFLEVRARVMPKPRRPHHIVLTEDSQESQDYGGYEPLDFDDPELQLALGETAEQVENREKDKIVAQIIFDHISPAIYRLVCKHFNDPAYQEAKELSFQRADQWVDCWVGCASIVVQNGVKSWDFFLSLGPNSWERIIEPDWRRRVGLRFMYMVLQLDPPAYLAHTDRFVDILFQSIATPNVTIEHEYASLLFSIGKLHHPLFAELPLGAPEHDGDWKMKKHEFIDKRLAILDVMLKNLSNLLAAETHALAGANQTYISSVVKLLTHMKDVYERYAVNTPARASYLAYCQKISEILSRYPRVSNHTRLKELMTWLRGLS</sequence>
<organism evidence="2 3">
    <name type="scientific">Lentinus brumalis</name>
    <dbReference type="NCBI Taxonomy" id="2498619"/>
    <lineage>
        <taxon>Eukaryota</taxon>
        <taxon>Fungi</taxon>
        <taxon>Dikarya</taxon>
        <taxon>Basidiomycota</taxon>
        <taxon>Agaricomycotina</taxon>
        <taxon>Agaricomycetes</taxon>
        <taxon>Polyporales</taxon>
        <taxon>Polyporaceae</taxon>
        <taxon>Lentinus</taxon>
    </lineage>
</organism>
<dbReference type="EMBL" id="KZ857387">
    <property type="protein sequence ID" value="RDX53510.1"/>
    <property type="molecule type" value="Genomic_DNA"/>
</dbReference>
<feature type="compositionally biased region" description="Basic and acidic residues" evidence="1">
    <location>
        <begin position="154"/>
        <end position="165"/>
    </location>
</feature>